<feature type="region of interest" description="Disordered" evidence="1">
    <location>
        <begin position="121"/>
        <end position="181"/>
    </location>
</feature>
<organism evidence="2 3">
    <name type="scientific">Elysia crispata</name>
    <name type="common">lettuce slug</name>
    <dbReference type="NCBI Taxonomy" id="231223"/>
    <lineage>
        <taxon>Eukaryota</taxon>
        <taxon>Metazoa</taxon>
        <taxon>Spiralia</taxon>
        <taxon>Lophotrochozoa</taxon>
        <taxon>Mollusca</taxon>
        <taxon>Gastropoda</taxon>
        <taxon>Heterobranchia</taxon>
        <taxon>Euthyneura</taxon>
        <taxon>Panpulmonata</taxon>
        <taxon>Sacoglossa</taxon>
        <taxon>Placobranchoidea</taxon>
        <taxon>Plakobranchidae</taxon>
        <taxon>Elysia</taxon>
    </lineage>
</organism>
<feature type="compositionally biased region" description="Polar residues" evidence="1">
    <location>
        <begin position="29"/>
        <end position="44"/>
    </location>
</feature>
<sequence length="280" mass="29641">MLARKPTRKARRRSSVIAKPRRCSAPTVIGQSGSHNSTFYGENDSSQRRMCRTPQPSDSKRKGGSSYFNYQGNISATNLTASAYGGGGGRLSPYPSSLYARSSISSCSSNSTHYFSQKYAQASSSRRSSARSEDMGGLGLATANSSNPSSRRSTGTFLDGTALTQPHSPGGPSTHLSATNPSLSSTSSLFYSLQNSSIPRITGPVGPGAMTSPSGGDNYHYQILRNNNGHAVTIALGPGNRPQSPHSPLLRPENMHLIEAANPGCTFGTLTKVSRLKDMM</sequence>
<evidence type="ECO:0000256" key="1">
    <source>
        <dbReference type="SAM" id="MobiDB-lite"/>
    </source>
</evidence>
<dbReference type="Proteomes" id="UP001283361">
    <property type="component" value="Unassembled WGS sequence"/>
</dbReference>
<accession>A0AAE1AWC3</accession>
<protein>
    <submittedName>
        <fullName evidence="2">Uncharacterized protein</fullName>
    </submittedName>
</protein>
<dbReference type="AlphaFoldDB" id="A0AAE1AWC3"/>
<keyword evidence="3" id="KW-1185">Reference proteome</keyword>
<feature type="region of interest" description="Disordered" evidence="1">
    <location>
        <begin position="1"/>
        <end position="66"/>
    </location>
</feature>
<feature type="compositionally biased region" description="Basic residues" evidence="1">
    <location>
        <begin position="1"/>
        <end position="22"/>
    </location>
</feature>
<gene>
    <name evidence="2" type="ORF">RRG08_028284</name>
</gene>
<reference evidence="2" key="1">
    <citation type="journal article" date="2023" name="G3 (Bethesda)">
        <title>A reference genome for the long-term kleptoplast-retaining sea slug Elysia crispata morphotype clarki.</title>
        <authorList>
            <person name="Eastman K.E."/>
            <person name="Pendleton A.L."/>
            <person name="Shaikh M.A."/>
            <person name="Suttiyut T."/>
            <person name="Ogas R."/>
            <person name="Tomko P."/>
            <person name="Gavelis G."/>
            <person name="Widhalm J.R."/>
            <person name="Wisecaver J.H."/>
        </authorList>
    </citation>
    <scope>NUCLEOTIDE SEQUENCE</scope>
    <source>
        <strain evidence="2">ECLA1</strain>
    </source>
</reference>
<dbReference type="EMBL" id="JAWDGP010001078">
    <property type="protein sequence ID" value="KAK3795082.1"/>
    <property type="molecule type" value="Genomic_DNA"/>
</dbReference>
<proteinExistence type="predicted"/>
<feature type="compositionally biased region" description="Polar residues" evidence="1">
    <location>
        <begin position="142"/>
        <end position="167"/>
    </location>
</feature>
<name>A0AAE1AWC3_9GAST</name>
<evidence type="ECO:0000313" key="3">
    <source>
        <dbReference type="Proteomes" id="UP001283361"/>
    </source>
</evidence>
<evidence type="ECO:0000313" key="2">
    <source>
        <dbReference type="EMBL" id="KAK3795082.1"/>
    </source>
</evidence>
<comment type="caution">
    <text evidence="2">The sequence shown here is derived from an EMBL/GenBank/DDBJ whole genome shotgun (WGS) entry which is preliminary data.</text>
</comment>